<dbReference type="EC" id="2.7.1.211" evidence="11"/>
<dbReference type="InterPro" id="IPR036878">
    <property type="entry name" value="Glu_permease_IIB"/>
</dbReference>
<reference evidence="16 17" key="1">
    <citation type="journal article" date="2009" name="J. Bacteriol.">
        <title>Complete genome sequence of the probiotic Lactobacillus rhamnosus ATCC 53103.</title>
        <authorList>
            <person name="Morita H."/>
            <person name="Toh H."/>
            <person name="Oshima K."/>
            <person name="Murakami M."/>
            <person name="Taylor T.D."/>
            <person name="Igimi S."/>
            <person name="Hattori M."/>
        </authorList>
    </citation>
    <scope>NUCLEOTIDE SEQUENCE [LARGE SCALE GENOMIC DNA]</scope>
    <source>
        <strain evidence="17">ATCC 53103 / LMG 18243 / GG [Tokyo]</strain>
    </source>
</reference>
<dbReference type="KEGG" id="lrh:LGG_00125"/>
<dbReference type="PROSITE" id="PS51098">
    <property type="entry name" value="PTS_EIIB_TYPE_1"/>
    <property type="match status" value="1"/>
</dbReference>
<keyword evidence="8" id="KW-0418">Kinase</keyword>
<evidence type="ECO:0000256" key="2">
    <source>
        <dbReference type="ARBA" id="ARBA00022448"/>
    </source>
</evidence>
<keyword evidence="5" id="KW-0808">Transferase</keyword>
<dbReference type="GO" id="GO:0005886">
    <property type="term" value="C:plasma membrane"/>
    <property type="evidence" value="ECO:0007669"/>
    <property type="project" value="UniProtKB-SubCell"/>
</dbReference>
<dbReference type="Pfam" id="PF00367">
    <property type="entry name" value="PTS_EIIB"/>
    <property type="match status" value="1"/>
</dbReference>
<evidence type="ECO:0000256" key="1">
    <source>
        <dbReference type="ARBA" id="ARBA00004651"/>
    </source>
</evidence>
<dbReference type="PROSITE" id="PS51103">
    <property type="entry name" value="PTS_EIIC_TYPE_1"/>
    <property type="match status" value="1"/>
</dbReference>
<dbReference type="RefSeq" id="WP_005687042.1">
    <property type="nucleotide sequence ID" value="NC_013198.1"/>
</dbReference>
<comment type="function">
    <text evidence="12">The phosphoenolpyruvate-dependent sugar phosphotransferase system (sugar PTS), a major carbohydrate active transport system, catalyzes the phosphorylation of incoming sugar substrates concomitantly with their translocation across the cell membrane. This system is involved in sucrose transport.</text>
</comment>
<keyword evidence="2" id="KW-0813">Transport</keyword>
<evidence type="ECO:0000256" key="3">
    <source>
        <dbReference type="ARBA" id="ARBA00022475"/>
    </source>
</evidence>
<evidence type="ECO:0000256" key="6">
    <source>
        <dbReference type="ARBA" id="ARBA00022683"/>
    </source>
</evidence>
<dbReference type="Gene3D" id="3.30.1360.60">
    <property type="entry name" value="Glucose permease domain IIB"/>
    <property type="match status" value="1"/>
</dbReference>
<evidence type="ECO:0000313" key="17">
    <source>
        <dbReference type="Proteomes" id="UP000002067"/>
    </source>
</evidence>
<dbReference type="GO" id="GO:0009401">
    <property type="term" value="P:phosphoenolpyruvate-dependent sugar phosphotransferase system"/>
    <property type="evidence" value="ECO:0007669"/>
    <property type="project" value="UniProtKB-KW"/>
</dbReference>
<evidence type="ECO:0000256" key="15">
    <source>
        <dbReference type="ARBA" id="ARBA00081008"/>
    </source>
</evidence>
<dbReference type="SUPFAM" id="SSF55604">
    <property type="entry name" value="Glucose permease domain IIB"/>
    <property type="match status" value="1"/>
</dbReference>
<dbReference type="PANTHER" id="PTHR30175">
    <property type="entry name" value="PHOSPHOTRANSFERASE SYSTEM TRANSPORT PROTEIN"/>
    <property type="match status" value="1"/>
</dbReference>
<evidence type="ECO:0000256" key="13">
    <source>
        <dbReference type="ARBA" id="ARBA00048931"/>
    </source>
</evidence>
<dbReference type="InterPro" id="IPR003352">
    <property type="entry name" value="PTS_EIIC"/>
</dbReference>
<dbReference type="PROSITE" id="PS00371">
    <property type="entry name" value="PTS_EIIA_TYPE_1_HIS"/>
    <property type="match status" value="1"/>
</dbReference>
<gene>
    <name evidence="16" type="ordered locus">LRHM_0125</name>
</gene>
<dbReference type="PROSITE" id="PS01035">
    <property type="entry name" value="PTS_EIIB_TYPE_1_CYS"/>
    <property type="match status" value="1"/>
</dbReference>
<dbReference type="GO" id="GO:0016301">
    <property type="term" value="F:kinase activity"/>
    <property type="evidence" value="ECO:0007669"/>
    <property type="project" value="UniProtKB-KW"/>
</dbReference>
<dbReference type="InterPro" id="IPR018113">
    <property type="entry name" value="PTrfase_EIIB_Cys"/>
</dbReference>
<evidence type="ECO:0000256" key="11">
    <source>
        <dbReference type="ARBA" id="ARBA00044053"/>
    </source>
</evidence>
<dbReference type="FunFam" id="3.30.1360.60:FF:000001">
    <property type="entry name" value="PTS system glucose-specific IIBC component PtsG"/>
    <property type="match status" value="1"/>
</dbReference>
<name>A0A7S7JGA0_LACRG</name>
<comment type="catalytic activity">
    <reaction evidence="13">
        <text>N(pros)-phospho-L-histidyl-[protein](out) + sucrose = sucrose 6(G)-phosphate(in) + L-histidyl-[protein]</text>
        <dbReference type="Rhea" id="RHEA:49236"/>
        <dbReference type="Rhea" id="RHEA-COMP:9745"/>
        <dbReference type="Rhea" id="RHEA-COMP:9746"/>
        <dbReference type="ChEBI" id="CHEBI:17992"/>
        <dbReference type="ChEBI" id="CHEBI:29979"/>
        <dbReference type="ChEBI" id="CHEBI:64837"/>
        <dbReference type="ChEBI" id="CHEBI:91002"/>
        <dbReference type="EC" id="2.7.1.211"/>
    </reaction>
</comment>
<sequence length="663" mass="68692">MGQDKYQAMGDGIYAQVGGPQNVAKLIHCMTRVRMTIKDEAKVNVAGLKKVPGVLGVVQEETLQVIVGPGTVNKVAQAMVAKVGVGLGDPFPGSASVGNDHQDNKSAVEAKAAEVHAAHKAALKQTWWRAALKHISAIFIPLIPAFVGAGLISGVAGILVNMMAAGDLPKSWTEFITVLKVINGGLFTFLNIYVGINAATEFGATAGLGGIVGGLIYLPGVVAPVTITNIFTHQPLAAGQGGIIGVIFAVWLLSLVEKQLHRFIPDAIDIIFTPMLSLLSIGVLTIFLIMPFAGWLSTSLVGSINWILQVGGPFSGFVLGLAFLPMVMLGLHQILTPIHLEMIKNLGFTALLPILAMAGGGQVGAALALWIKCRKNKQLTRLIKGALPVGILGVGEPLIYGVSLPLGRPFITACVGGGIGGAVIGLFGNVGAITIGPSGAALIPLIANHQWLGYVFGLLASYVGGFIATYFFGVPKSAMVATTADGTVIETATPQPEPVNQPTATPVTTQSGTTEFVAPATGQLETLSAVEDDVFSQKMVGDGFAVEPTSGTIVAPVSGTIVSVMPSKHAWTMTTATGLEILVHMGLDTVELNGAPFTFSVKDQDTVTAGQPIATMDLAAVQAAGKKTTVMTIITNMDHVASLTDFTPRTTTAGDDVLTVTSK</sequence>
<keyword evidence="7" id="KW-0812">Transmembrane</keyword>
<dbReference type="Pfam" id="PF02378">
    <property type="entry name" value="PTS_EIIC"/>
    <property type="match status" value="1"/>
</dbReference>
<dbReference type="FunFam" id="2.70.70.10:FF:000001">
    <property type="entry name" value="PTS system glucose-specific IIA component"/>
    <property type="match status" value="1"/>
</dbReference>
<evidence type="ECO:0000256" key="10">
    <source>
        <dbReference type="ARBA" id="ARBA00023136"/>
    </source>
</evidence>
<evidence type="ECO:0000256" key="5">
    <source>
        <dbReference type="ARBA" id="ARBA00022679"/>
    </source>
</evidence>
<keyword evidence="9" id="KW-1133">Transmembrane helix</keyword>
<keyword evidence="10" id="KW-0472">Membrane</keyword>
<evidence type="ECO:0000256" key="14">
    <source>
        <dbReference type="ARBA" id="ARBA00074554"/>
    </source>
</evidence>
<accession>A0A7S7JGA0</accession>
<evidence type="ECO:0000256" key="7">
    <source>
        <dbReference type="ARBA" id="ARBA00022692"/>
    </source>
</evidence>
<dbReference type="PANTHER" id="PTHR30175:SF3">
    <property type="entry name" value="PTS SYSTEM N-ACETYLMURAMIC ACID-SPECIFIC EIIBC COMPONENT"/>
    <property type="match status" value="1"/>
</dbReference>
<proteinExistence type="predicted"/>
<dbReference type="Gene3D" id="2.70.70.10">
    <property type="entry name" value="Glucose Permease (Domain IIA)"/>
    <property type="match status" value="1"/>
</dbReference>
<dbReference type="InterPro" id="IPR001127">
    <property type="entry name" value="PTS_EIIA_1_perm"/>
</dbReference>
<dbReference type="Proteomes" id="UP000002067">
    <property type="component" value="Chromosome"/>
</dbReference>
<dbReference type="GO" id="GO:0008982">
    <property type="term" value="F:protein-N(PI)-phosphohistidine-sugar phosphotransferase activity"/>
    <property type="evidence" value="ECO:0007669"/>
    <property type="project" value="InterPro"/>
</dbReference>
<dbReference type="InterPro" id="IPR011055">
    <property type="entry name" value="Dup_hybrid_motif"/>
</dbReference>
<keyword evidence="6" id="KW-0598">Phosphotransferase system</keyword>
<keyword evidence="3" id="KW-1003">Cell membrane</keyword>
<evidence type="ECO:0000256" key="8">
    <source>
        <dbReference type="ARBA" id="ARBA00022777"/>
    </source>
</evidence>
<dbReference type="InterPro" id="IPR001996">
    <property type="entry name" value="PTS_IIB_1"/>
</dbReference>
<dbReference type="GO" id="GO:0090588">
    <property type="term" value="F:protein-phosphocysteine-N-acetylmuramate phosphotransferase system transporter activity"/>
    <property type="evidence" value="ECO:0007669"/>
    <property type="project" value="TreeGrafter"/>
</dbReference>
<dbReference type="Pfam" id="PF00358">
    <property type="entry name" value="PTS_EIIA_1"/>
    <property type="match status" value="1"/>
</dbReference>
<dbReference type="NCBIfam" id="TIGR00830">
    <property type="entry name" value="PTBA"/>
    <property type="match status" value="1"/>
</dbReference>
<comment type="subcellular location">
    <subcellularLocation>
        <location evidence="1">Cell membrane</location>
        <topology evidence="1">Multi-pass membrane protein</topology>
    </subcellularLocation>
</comment>
<dbReference type="SUPFAM" id="SSF51261">
    <property type="entry name" value="Duplicated hybrid motif"/>
    <property type="match status" value="1"/>
</dbReference>
<keyword evidence="4" id="KW-0762">Sugar transport</keyword>
<dbReference type="CDD" id="cd00212">
    <property type="entry name" value="PTS_IIB_glc"/>
    <property type="match status" value="1"/>
</dbReference>
<organism evidence="16 17">
    <name type="scientific">Lacticaseibacillus rhamnosus (strain ATCC 53103 / LMG 18243 / GG)</name>
    <name type="common">Lactobacillus rhamnosus</name>
    <dbReference type="NCBI Taxonomy" id="568703"/>
    <lineage>
        <taxon>Bacteria</taxon>
        <taxon>Bacillati</taxon>
        <taxon>Bacillota</taxon>
        <taxon>Bacilli</taxon>
        <taxon>Lactobacillales</taxon>
        <taxon>Lactobacillaceae</taxon>
        <taxon>Lacticaseibacillus</taxon>
    </lineage>
</organism>
<evidence type="ECO:0000256" key="4">
    <source>
        <dbReference type="ARBA" id="ARBA00022597"/>
    </source>
</evidence>
<dbReference type="InterPro" id="IPR050558">
    <property type="entry name" value="PTS_Sugar-Specific_Components"/>
</dbReference>
<evidence type="ECO:0000256" key="9">
    <source>
        <dbReference type="ARBA" id="ARBA00022989"/>
    </source>
</evidence>
<dbReference type="EMBL" id="AP011548">
    <property type="protein sequence ID" value="BAI40652.1"/>
    <property type="molecule type" value="Genomic_DNA"/>
</dbReference>
<dbReference type="KEGG" id="lrg:LRHM_0125"/>
<dbReference type="PROSITE" id="PS51093">
    <property type="entry name" value="PTS_EIIA_TYPE_1"/>
    <property type="match status" value="1"/>
</dbReference>
<protein>
    <recommendedName>
        <fullName evidence="14">PTS system sucrose-specific EIIBCA component</fullName>
        <ecNumber evidence="11">2.7.1.211</ecNumber>
    </recommendedName>
    <alternativeName>
        <fullName evidence="15">EIIBCA-Scr</fullName>
    </alternativeName>
</protein>
<evidence type="ECO:0000313" key="16">
    <source>
        <dbReference type="EMBL" id="BAI40652.1"/>
    </source>
</evidence>
<dbReference type="InterPro" id="IPR013013">
    <property type="entry name" value="PTS_EIIC_1"/>
</dbReference>
<dbReference type="AlphaFoldDB" id="A0A7S7JGA0"/>
<evidence type="ECO:0000256" key="12">
    <source>
        <dbReference type="ARBA" id="ARBA00045139"/>
    </source>
</evidence>